<evidence type="ECO:0000313" key="3">
    <source>
        <dbReference type="EMBL" id="CAH2352253.1"/>
    </source>
</evidence>
<feature type="region of interest" description="Disordered" evidence="2">
    <location>
        <begin position="813"/>
        <end position="884"/>
    </location>
</feature>
<feature type="coiled-coil region" evidence="1">
    <location>
        <begin position="456"/>
        <end position="483"/>
    </location>
</feature>
<accession>A0A9P0VY85</accession>
<comment type="caution">
    <text evidence="3">The sequence shown here is derived from an EMBL/GenBank/DDBJ whole genome shotgun (WGS) entry which is preliminary data.</text>
</comment>
<organism evidence="3 4">
    <name type="scientific">[Candida] railenensis</name>
    <dbReference type="NCBI Taxonomy" id="45579"/>
    <lineage>
        <taxon>Eukaryota</taxon>
        <taxon>Fungi</taxon>
        <taxon>Dikarya</taxon>
        <taxon>Ascomycota</taxon>
        <taxon>Saccharomycotina</taxon>
        <taxon>Pichiomycetes</taxon>
        <taxon>Debaryomycetaceae</taxon>
        <taxon>Kurtzmaniella</taxon>
    </lineage>
</organism>
<reference evidence="3" key="1">
    <citation type="submission" date="2022-03" db="EMBL/GenBank/DDBJ databases">
        <authorList>
            <person name="Legras J.-L."/>
            <person name="Devillers H."/>
            <person name="Grondin C."/>
        </authorList>
    </citation>
    <scope>NUCLEOTIDE SEQUENCE</scope>
    <source>
        <strain evidence="3">CLIB 1423</strain>
    </source>
</reference>
<dbReference type="InterPro" id="IPR027417">
    <property type="entry name" value="P-loop_NTPase"/>
</dbReference>
<evidence type="ECO:0000256" key="1">
    <source>
        <dbReference type="SAM" id="Coils"/>
    </source>
</evidence>
<dbReference type="AlphaFoldDB" id="A0A9P0VY85"/>
<sequence>MIPLYLKLKTPSTEEFYVDKDTVEFNSKLYKFQKIFDHDESLEYLVQQEHRDGAEDSSPCYIFMGPTGSGKTTALRELLNLKLKSSTIVGSAKYPTFLSAFEVANNKYAIDLLERDSRFTKKEYHHSTRDISCKKVKFDNDTKDELLNSIFRKRLTQSTPFNTESSRSCLVIYLIQNGKKFVYMDLMGNEKFDKAMPKMSNVFANMNISSITKMLTTANSNNNASISPFDDPFYVRSSNFITNLIFKKNINEKDRKINICLVIDPQGDNDLNKSAFNNIAELVQNDVETNTKPSQLQSTKLTLSPTSPLSLTVSPPNYTRPTIASLSPIKMRKRSQSISPKKCGSSSTFNSQRRSLSISPIRKRVASNDKPRRIVSAPINSNPGRLQVGKSIQVLPDDHEIQISSLMKELKELKEENVQLKSENKVYVDEKLELTLNMSTIKHDHELEVSSMKDQLTVSQKLAEALTKDVERLDKERSALTTHWNEFKGDFFNFQNEHESFNKIVDALKFQLDGIKGINDDLTQELKTVRVATENLNNSNQEEIEKLENTLETYEETILELNNQNETLQSNLESKECTIAKHQNSERELTSQLLKTKEQLDEYNYELHELKEVLEKKTQEVYDLKQTFNNTVSLTAELGTVRSELEQAKLQLEQTDDLTDKLNSANIDLESVKGKLSIKMMEAEKLELELSSTRDENTIQLEAVKGKLQQTIFEMKDLNSKFDGVNEQLDVYKLENEELTKKLAKTERDASNSTVHSNLSEGVETVSFPKISFGSFSPPTKEIHTLPSIDFLDQFTTFSDSIFHGPQIYEDVHENDIGDENGSTDQGGEEEEEDTGVENAPLVKPVLGPSKQDSATTENRMKRSGQHFHHPPLKSSKLRNIIYS</sequence>
<evidence type="ECO:0000256" key="2">
    <source>
        <dbReference type="SAM" id="MobiDB-lite"/>
    </source>
</evidence>
<feature type="compositionally biased region" description="Polar residues" evidence="2">
    <location>
        <begin position="336"/>
        <end position="356"/>
    </location>
</feature>
<feature type="coiled-coil region" evidence="1">
    <location>
        <begin position="519"/>
        <end position="665"/>
    </location>
</feature>
<feature type="compositionally biased region" description="Low complexity" evidence="2">
    <location>
        <begin position="293"/>
        <end position="316"/>
    </location>
</feature>
<dbReference type="PANTHER" id="PTHR23159">
    <property type="entry name" value="CENTROSOMAL PROTEIN 2"/>
    <property type="match status" value="1"/>
</dbReference>
<protein>
    <recommendedName>
        <fullName evidence="5">Kinesin motor domain-containing protein</fullName>
    </recommendedName>
</protein>
<dbReference type="Proteomes" id="UP000837801">
    <property type="component" value="Unassembled WGS sequence"/>
</dbReference>
<feature type="coiled-coil region" evidence="1">
    <location>
        <begin position="403"/>
        <end position="430"/>
    </location>
</feature>
<feature type="compositionally biased region" description="Basic residues" evidence="2">
    <location>
        <begin position="862"/>
        <end position="872"/>
    </location>
</feature>
<proteinExistence type="predicted"/>
<feature type="compositionally biased region" description="Acidic residues" evidence="2">
    <location>
        <begin position="827"/>
        <end position="836"/>
    </location>
</feature>
<feature type="coiled-coil region" evidence="1">
    <location>
        <begin position="715"/>
        <end position="749"/>
    </location>
</feature>
<feature type="region of interest" description="Disordered" evidence="2">
    <location>
        <begin position="334"/>
        <end position="356"/>
    </location>
</feature>
<evidence type="ECO:0000313" key="4">
    <source>
        <dbReference type="Proteomes" id="UP000837801"/>
    </source>
</evidence>
<dbReference type="OrthoDB" id="4089164at2759"/>
<dbReference type="SUPFAM" id="SSF52540">
    <property type="entry name" value="P-loop containing nucleoside triphosphate hydrolases"/>
    <property type="match status" value="1"/>
</dbReference>
<dbReference type="PANTHER" id="PTHR23159:SF31">
    <property type="entry name" value="CENTROSOME-ASSOCIATED PROTEIN CEP250 ISOFORM X1"/>
    <property type="match status" value="1"/>
</dbReference>
<feature type="region of interest" description="Disordered" evidence="2">
    <location>
        <begin position="291"/>
        <end position="316"/>
    </location>
</feature>
<evidence type="ECO:0008006" key="5">
    <source>
        <dbReference type="Google" id="ProtNLM"/>
    </source>
</evidence>
<keyword evidence="4" id="KW-1185">Reference proteome</keyword>
<dbReference type="EMBL" id="CAKXYY010000006">
    <property type="protein sequence ID" value="CAH2352253.1"/>
    <property type="molecule type" value="Genomic_DNA"/>
</dbReference>
<gene>
    <name evidence="3" type="ORF">CLIB1423_06S02234</name>
</gene>
<keyword evidence="1" id="KW-0175">Coiled coil</keyword>
<name>A0A9P0VY85_9ASCO</name>
<dbReference type="Gene3D" id="1.10.287.1490">
    <property type="match status" value="1"/>
</dbReference>